<comment type="similarity">
    <text evidence="2 10">Belongs to the methyltransferase superfamily. L-isoaspartyl/D-aspartyl protein methyltransferase family.</text>
</comment>
<evidence type="ECO:0000256" key="5">
    <source>
        <dbReference type="ARBA" id="ARBA00022603"/>
    </source>
</evidence>
<comment type="function">
    <text evidence="9">Initiates the repair of damaged proteins by catalyzing methyl esterification of L-isoaspartyl and D-aspartyl residues produced by spontaneous isomerization and racemization of L-aspartyl and L-asparaginyl residues in aging peptides and proteins.</text>
</comment>
<keyword evidence="12" id="KW-1185">Reference proteome</keyword>
<dbReference type="PROSITE" id="PS01279">
    <property type="entry name" value="PCMT"/>
    <property type="match status" value="1"/>
</dbReference>
<keyword evidence="4" id="KW-0963">Cytoplasm</keyword>
<dbReference type="PANTHER" id="PTHR11579">
    <property type="entry name" value="PROTEIN-L-ISOASPARTATE O-METHYLTRANSFERASE"/>
    <property type="match status" value="1"/>
</dbReference>
<dbReference type="SUPFAM" id="SSF53335">
    <property type="entry name" value="S-adenosyl-L-methionine-dependent methyltransferases"/>
    <property type="match status" value="1"/>
</dbReference>
<dbReference type="Pfam" id="PF01135">
    <property type="entry name" value="PCMT"/>
    <property type="match status" value="1"/>
</dbReference>
<dbReference type="GO" id="GO:0032259">
    <property type="term" value="P:methylation"/>
    <property type="evidence" value="ECO:0007669"/>
    <property type="project" value="UniProtKB-KW"/>
</dbReference>
<dbReference type="GO" id="GO:0005829">
    <property type="term" value="C:cytosol"/>
    <property type="evidence" value="ECO:0007669"/>
    <property type="project" value="UniProtKB-SubCell"/>
</dbReference>
<dbReference type="AlphaFoldDB" id="A0A3N4I111"/>
<dbReference type="Gene3D" id="3.40.50.150">
    <property type="entry name" value="Vaccinia Virus protein VP39"/>
    <property type="match status" value="1"/>
</dbReference>
<organism evidence="11 12">
    <name type="scientific">Ascobolus immersus RN42</name>
    <dbReference type="NCBI Taxonomy" id="1160509"/>
    <lineage>
        <taxon>Eukaryota</taxon>
        <taxon>Fungi</taxon>
        <taxon>Dikarya</taxon>
        <taxon>Ascomycota</taxon>
        <taxon>Pezizomycotina</taxon>
        <taxon>Pezizomycetes</taxon>
        <taxon>Pezizales</taxon>
        <taxon>Ascobolaceae</taxon>
        <taxon>Ascobolus</taxon>
    </lineage>
</organism>
<accession>A0A3N4I111</accession>
<keyword evidence="5 10" id="KW-0489">Methyltransferase</keyword>
<evidence type="ECO:0000256" key="3">
    <source>
        <dbReference type="ARBA" id="ARBA00011245"/>
    </source>
</evidence>
<comment type="catalytic activity">
    <reaction evidence="8">
        <text>[protein]-L-isoaspartate + S-adenosyl-L-methionine = [protein]-L-isoaspartate alpha-methyl ester + S-adenosyl-L-homocysteine</text>
        <dbReference type="Rhea" id="RHEA:12705"/>
        <dbReference type="Rhea" id="RHEA-COMP:12143"/>
        <dbReference type="Rhea" id="RHEA-COMP:12144"/>
        <dbReference type="ChEBI" id="CHEBI:57856"/>
        <dbReference type="ChEBI" id="CHEBI:59789"/>
        <dbReference type="ChEBI" id="CHEBI:90596"/>
        <dbReference type="ChEBI" id="CHEBI:90598"/>
        <dbReference type="EC" id="2.1.1.77"/>
    </reaction>
    <physiologicalReaction direction="left-to-right" evidence="8">
        <dbReference type="Rhea" id="RHEA:12706"/>
    </physiologicalReaction>
</comment>
<dbReference type="Proteomes" id="UP000275078">
    <property type="component" value="Unassembled WGS sequence"/>
</dbReference>
<reference evidence="11 12" key="1">
    <citation type="journal article" date="2018" name="Nat. Ecol. Evol.">
        <title>Pezizomycetes genomes reveal the molecular basis of ectomycorrhizal truffle lifestyle.</title>
        <authorList>
            <person name="Murat C."/>
            <person name="Payen T."/>
            <person name="Noel B."/>
            <person name="Kuo A."/>
            <person name="Morin E."/>
            <person name="Chen J."/>
            <person name="Kohler A."/>
            <person name="Krizsan K."/>
            <person name="Balestrini R."/>
            <person name="Da Silva C."/>
            <person name="Montanini B."/>
            <person name="Hainaut M."/>
            <person name="Levati E."/>
            <person name="Barry K.W."/>
            <person name="Belfiori B."/>
            <person name="Cichocki N."/>
            <person name="Clum A."/>
            <person name="Dockter R.B."/>
            <person name="Fauchery L."/>
            <person name="Guy J."/>
            <person name="Iotti M."/>
            <person name="Le Tacon F."/>
            <person name="Lindquist E.A."/>
            <person name="Lipzen A."/>
            <person name="Malagnac F."/>
            <person name="Mello A."/>
            <person name="Molinier V."/>
            <person name="Miyauchi S."/>
            <person name="Poulain J."/>
            <person name="Riccioni C."/>
            <person name="Rubini A."/>
            <person name="Sitrit Y."/>
            <person name="Splivallo R."/>
            <person name="Traeger S."/>
            <person name="Wang M."/>
            <person name="Zifcakova L."/>
            <person name="Wipf D."/>
            <person name="Zambonelli A."/>
            <person name="Paolocci F."/>
            <person name="Nowrousian M."/>
            <person name="Ottonello S."/>
            <person name="Baldrian P."/>
            <person name="Spatafora J.W."/>
            <person name="Henrissat B."/>
            <person name="Nagy L.G."/>
            <person name="Aury J.M."/>
            <person name="Wincker P."/>
            <person name="Grigoriev I.V."/>
            <person name="Bonfante P."/>
            <person name="Martin F.M."/>
        </authorList>
    </citation>
    <scope>NUCLEOTIDE SEQUENCE [LARGE SCALE GENOMIC DNA]</scope>
    <source>
        <strain evidence="11 12">RN42</strain>
    </source>
</reference>
<proteinExistence type="inferred from homology"/>
<evidence type="ECO:0000313" key="12">
    <source>
        <dbReference type="Proteomes" id="UP000275078"/>
    </source>
</evidence>
<dbReference type="STRING" id="1160509.A0A3N4I111"/>
<dbReference type="NCBIfam" id="TIGR00080">
    <property type="entry name" value="pimt"/>
    <property type="match status" value="1"/>
</dbReference>
<evidence type="ECO:0000256" key="4">
    <source>
        <dbReference type="ARBA" id="ARBA00022490"/>
    </source>
</evidence>
<dbReference type="GO" id="GO:0006950">
    <property type="term" value="P:response to stress"/>
    <property type="evidence" value="ECO:0007669"/>
    <property type="project" value="UniProtKB-ARBA"/>
</dbReference>
<dbReference type="FunFam" id="3.40.50.150:FF:000235">
    <property type="entry name" value="Protein-L-isoaspartate O-methyltransferase"/>
    <property type="match status" value="1"/>
</dbReference>
<name>A0A3N4I111_ASCIM</name>
<evidence type="ECO:0000256" key="9">
    <source>
        <dbReference type="ARBA" id="ARBA00054057"/>
    </source>
</evidence>
<evidence type="ECO:0000256" key="1">
    <source>
        <dbReference type="ARBA" id="ARBA00004514"/>
    </source>
</evidence>
<evidence type="ECO:0000313" key="11">
    <source>
        <dbReference type="EMBL" id="RPA79785.1"/>
    </source>
</evidence>
<dbReference type="InterPro" id="IPR000682">
    <property type="entry name" value="PCMT"/>
</dbReference>
<keyword evidence="6 10" id="KW-0808">Transferase</keyword>
<evidence type="ECO:0000256" key="6">
    <source>
        <dbReference type="ARBA" id="ARBA00022679"/>
    </source>
</evidence>
<dbReference type="EC" id="2.1.1.77" evidence="10"/>
<dbReference type="OrthoDB" id="73890at2759"/>
<comment type="subunit">
    <text evidence="3">Monomer.</text>
</comment>
<protein>
    <recommendedName>
        <fullName evidence="10">Protein-L-isoaspartate O-methyltransferase</fullName>
        <ecNumber evidence="10">2.1.1.77</ecNumber>
    </recommendedName>
</protein>
<evidence type="ECO:0000256" key="8">
    <source>
        <dbReference type="ARBA" id="ARBA00035815"/>
    </source>
</evidence>
<dbReference type="EMBL" id="ML119695">
    <property type="protein sequence ID" value="RPA79785.1"/>
    <property type="molecule type" value="Genomic_DNA"/>
</dbReference>
<comment type="subcellular location">
    <subcellularLocation>
        <location evidence="1">Cytoplasm</location>
        <location evidence="1">Cytosol</location>
    </subcellularLocation>
</comment>
<evidence type="ECO:0000256" key="2">
    <source>
        <dbReference type="ARBA" id="ARBA00005369"/>
    </source>
</evidence>
<gene>
    <name evidence="11" type="ORF">BJ508DRAFT_415764</name>
</gene>
<evidence type="ECO:0000256" key="7">
    <source>
        <dbReference type="ARBA" id="ARBA00022691"/>
    </source>
</evidence>
<evidence type="ECO:0000256" key="10">
    <source>
        <dbReference type="RuleBase" id="RU003802"/>
    </source>
</evidence>
<sequence length="235" mass="25886">MAWMCSATTNQGLVNNLWRNGLIKTARVKDAFNKVDRAHFCLDTNDTLPYEDSPQTIGYDATISAPHIHAAALESLEKYLQPGHKFLDVGSGSGYLCAVAAHLVAPGGKVVGVEHIKQLVDMSKENLTKDQVHKQYLEDGDIEIIKADGRLGYAAKGPYDAIHVGAAAATLHQELIDQLNSPGKLFIPVESGYSQYIWEVTKDENGEVKKEKKYGVLFVPLTDEKQYVTPNSMRN</sequence>
<dbReference type="InterPro" id="IPR029063">
    <property type="entry name" value="SAM-dependent_MTases_sf"/>
</dbReference>
<dbReference type="CDD" id="cd02440">
    <property type="entry name" value="AdoMet_MTases"/>
    <property type="match status" value="1"/>
</dbReference>
<keyword evidence="7 10" id="KW-0949">S-adenosyl-L-methionine</keyword>
<dbReference type="GO" id="GO:0004719">
    <property type="term" value="F:protein-L-isoaspartate (D-aspartate) O-methyltransferase activity"/>
    <property type="evidence" value="ECO:0007669"/>
    <property type="project" value="UniProtKB-UniRule"/>
</dbReference>
<dbReference type="PANTHER" id="PTHR11579:SF0">
    <property type="entry name" value="PROTEIN-L-ISOASPARTATE(D-ASPARTATE) O-METHYLTRANSFERASE"/>
    <property type="match status" value="1"/>
</dbReference>